<dbReference type="InterPro" id="IPR004864">
    <property type="entry name" value="LEA_2"/>
</dbReference>
<dbReference type="Pfam" id="PF03168">
    <property type="entry name" value="LEA_2"/>
    <property type="match status" value="1"/>
</dbReference>
<accession>A0A1B4VB75</accession>
<protein>
    <recommendedName>
        <fullName evidence="1">Water stress and hypersensitive response domain-containing protein</fullName>
    </recommendedName>
</protein>
<sequence>MAFLRGWRLAGLAVLLAGCAGLTGPLEPPNVSLVDLRVLDAGLFEQRYGLTLRVQNPNPVAMPITGMEYKLSLNDVDFGRGVSQQAANVPAYGESVLEVEVVSNIFDLVQRVQDLQKGRGQGLRIAIAGGVSLANRAGELPFRMQSDLTGRRQE</sequence>
<dbReference type="KEGG" id="sva:SVA_1052"/>
<dbReference type="AlphaFoldDB" id="A0A1B4VB75"/>
<dbReference type="SUPFAM" id="SSF117070">
    <property type="entry name" value="LEA14-like"/>
    <property type="match status" value="1"/>
</dbReference>
<dbReference type="EMBL" id="AP014936">
    <property type="protein sequence ID" value="BAU47631.1"/>
    <property type="molecule type" value="Genomic_DNA"/>
</dbReference>
<dbReference type="RefSeq" id="WP_096459760.1">
    <property type="nucleotide sequence ID" value="NZ_AP014936.1"/>
</dbReference>
<evidence type="ECO:0000313" key="3">
    <source>
        <dbReference type="Proteomes" id="UP000218899"/>
    </source>
</evidence>
<dbReference type="OrthoDB" id="6196336at2"/>
<gene>
    <name evidence="2" type="ORF">SVA_1052</name>
</gene>
<evidence type="ECO:0000313" key="2">
    <source>
        <dbReference type="EMBL" id="BAU47631.1"/>
    </source>
</evidence>
<feature type="domain" description="Water stress and hypersensitive response" evidence="1">
    <location>
        <begin position="31"/>
        <end position="149"/>
    </location>
</feature>
<dbReference type="PROSITE" id="PS51257">
    <property type="entry name" value="PROKAR_LIPOPROTEIN"/>
    <property type="match status" value="1"/>
</dbReference>
<organism evidence="2 3">
    <name type="scientific">Sulfurifustis variabilis</name>
    <dbReference type="NCBI Taxonomy" id="1675686"/>
    <lineage>
        <taxon>Bacteria</taxon>
        <taxon>Pseudomonadati</taxon>
        <taxon>Pseudomonadota</taxon>
        <taxon>Gammaproteobacteria</taxon>
        <taxon>Acidiferrobacterales</taxon>
        <taxon>Acidiferrobacteraceae</taxon>
        <taxon>Sulfurifustis</taxon>
    </lineage>
</organism>
<dbReference type="GO" id="GO:0009269">
    <property type="term" value="P:response to desiccation"/>
    <property type="evidence" value="ECO:0007669"/>
    <property type="project" value="InterPro"/>
</dbReference>
<dbReference type="SMART" id="SM00769">
    <property type="entry name" value="WHy"/>
    <property type="match status" value="1"/>
</dbReference>
<proteinExistence type="predicted"/>
<name>A0A1B4VB75_9GAMM</name>
<reference evidence="2 3" key="1">
    <citation type="submission" date="2015-08" db="EMBL/GenBank/DDBJ databases">
        <title>Complete genome sequence of Sulfurifustis variabilis.</title>
        <authorList>
            <person name="Miura A."/>
            <person name="Kojima H."/>
            <person name="Fukui M."/>
        </authorList>
    </citation>
    <scope>NUCLEOTIDE SEQUENCE [LARGE SCALE GENOMIC DNA]</scope>
    <source>
        <strain evidence="3">skN76</strain>
    </source>
</reference>
<evidence type="ECO:0000259" key="1">
    <source>
        <dbReference type="SMART" id="SM00769"/>
    </source>
</evidence>
<dbReference type="Proteomes" id="UP000218899">
    <property type="component" value="Chromosome"/>
</dbReference>
<keyword evidence="3" id="KW-1185">Reference proteome</keyword>
<dbReference type="Gene3D" id="2.60.40.1820">
    <property type="match status" value="1"/>
</dbReference>
<dbReference type="InterPro" id="IPR013990">
    <property type="entry name" value="WHy-dom"/>
</dbReference>